<feature type="region of interest" description="Disordered" evidence="1">
    <location>
        <begin position="433"/>
        <end position="495"/>
    </location>
</feature>
<evidence type="ECO:0000313" key="4">
    <source>
        <dbReference type="EMBL" id="MET3560853.1"/>
    </source>
</evidence>
<gene>
    <name evidence="4" type="ORF">ABID39_001569</name>
</gene>
<feature type="chain" id="PRO_5045256697" evidence="2">
    <location>
        <begin position="26"/>
        <end position="615"/>
    </location>
</feature>
<evidence type="ECO:0000256" key="2">
    <source>
        <dbReference type="SAM" id="SignalP"/>
    </source>
</evidence>
<dbReference type="SUPFAM" id="SSF51126">
    <property type="entry name" value="Pectin lyase-like"/>
    <property type="match status" value="1"/>
</dbReference>
<organism evidence="4 5">
    <name type="scientific">Bartonella japonica</name>
    <dbReference type="NCBI Taxonomy" id="357761"/>
    <lineage>
        <taxon>Bacteria</taxon>
        <taxon>Pseudomonadati</taxon>
        <taxon>Pseudomonadota</taxon>
        <taxon>Alphaproteobacteria</taxon>
        <taxon>Hyphomicrobiales</taxon>
        <taxon>Bartonellaceae</taxon>
        <taxon>Bartonella</taxon>
    </lineage>
</organism>
<dbReference type="Pfam" id="PF03212">
    <property type="entry name" value="Pertactin"/>
    <property type="match status" value="1"/>
</dbReference>
<dbReference type="Proteomes" id="UP001549112">
    <property type="component" value="Unassembled WGS sequence"/>
</dbReference>
<feature type="non-terminal residue" evidence="4">
    <location>
        <position position="615"/>
    </location>
</feature>
<dbReference type="InterPro" id="IPR011050">
    <property type="entry name" value="Pectin_lyase_fold/virulence"/>
</dbReference>
<proteinExistence type="predicted"/>
<comment type="caution">
    <text evidence="4">The sequence shown here is derived from an EMBL/GenBank/DDBJ whole genome shotgun (WGS) entry which is preliminary data.</text>
</comment>
<evidence type="ECO:0000313" key="5">
    <source>
        <dbReference type="Proteomes" id="UP001549112"/>
    </source>
</evidence>
<feature type="signal peptide" evidence="2">
    <location>
        <begin position="1"/>
        <end position="25"/>
    </location>
</feature>
<reference evidence="4 5" key="1">
    <citation type="submission" date="2024-06" db="EMBL/GenBank/DDBJ databases">
        <title>Genomic Encyclopedia of Type Strains, Phase IV (KMG-IV): sequencing the most valuable type-strain genomes for metagenomic binning, comparative biology and taxonomic classification.</title>
        <authorList>
            <person name="Goeker M."/>
        </authorList>
    </citation>
    <scope>NUCLEOTIDE SEQUENCE [LARGE SCALE GENOMIC DNA]</scope>
    <source>
        <strain evidence="4 5">DSM 23650</strain>
    </source>
</reference>
<dbReference type="Gene3D" id="2.160.20.20">
    <property type="match status" value="1"/>
</dbReference>
<accession>A0ABV2FQX1</accession>
<dbReference type="InterPro" id="IPR012332">
    <property type="entry name" value="Autotransporter_pectin_lyase_C"/>
</dbReference>
<dbReference type="RefSeq" id="WP_354187529.1">
    <property type="nucleotide sequence ID" value="NZ_JBEPLT010000032.1"/>
</dbReference>
<dbReference type="InterPro" id="IPR030930">
    <property type="entry name" value="AIDA"/>
</dbReference>
<dbReference type="EMBL" id="JBEPLT010000032">
    <property type="protein sequence ID" value="MET3560853.1"/>
    <property type="molecule type" value="Genomic_DNA"/>
</dbReference>
<keyword evidence="5" id="KW-1185">Reference proteome</keyword>
<feature type="domain" description="Pertactin central region" evidence="3">
    <location>
        <begin position="291"/>
        <end position="408"/>
    </location>
</feature>
<feature type="compositionally biased region" description="Low complexity" evidence="1">
    <location>
        <begin position="454"/>
        <end position="465"/>
    </location>
</feature>
<protein>
    <submittedName>
        <fullName evidence="4">Autotransporter passenger strand-loop-strand repeat protein</fullName>
    </submittedName>
</protein>
<evidence type="ECO:0000259" key="3">
    <source>
        <dbReference type="Pfam" id="PF03212"/>
    </source>
</evidence>
<name>A0ABV2FQX1_9HYPH</name>
<evidence type="ECO:0000256" key="1">
    <source>
        <dbReference type="SAM" id="MobiDB-lite"/>
    </source>
</evidence>
<keyword evidence="2" id="KW-0732">Signal</keyword>
<dbReference type="NCBIfam" id="TIGR04415">
    <property type="entry name" value="O_hepto_targRPT"/>
    <property type="match status" value="1"/>
</dbReference>
<sequence>MMRHKCRLGFSVLIISSYLMQGADAGEKKNGELTELEDVGNGGTVPSGSVLATSIVSVSNNIKIEDGSVEIVDNGAVSVGATIKKGGMQIVTRGGNAVEAKILGGKQFVHEEYDVDLKNVVRKSSAFNTTVFGAGEAIGQQNIYDGAWAWHTKVGQNGEQNLYAKQRKEGGNSMETVVSGNGRQHVLAGGEAHGTRLSDTAVQVIYPGGFADTLTIEGNARSWLHVGAKDIVGEVRVNGGGRLYLFAGDVTDRITKKEIPLKERVSETIFLVGERSKVERPQIKIEDLGGEGGTVIFTSIGYDPRHISLHVERLSGDLHFRFNISDRSDRNDYLTISDEGLGNHRISVSDSGSEITAPLSQKNSLFTEIPLITDQSSGNGANFALETFSGQAIEAVDGGTYMYRLCRRDRRAEHGGDAITWYLGIGTANTECSSIPPRRTSKRPKTTVFSHDTSSGVGISSQRDSSSSRRRGTVGSGKKNEQPSRPRPPRHLREAQRDSISLTVVSSEDQVINVSRQVGQHDHFDQKQQPVISAEDLSLSDQMTLRPHHQDKFSLQSNEEISVSNLLTTPSTDAVLSLSVSPGLIFHNELQAVRAGRGVLDRDKKDAALWIYTIK</sequence>
<dbReference type="InterPro" id="IPR004899">
    <property type="entry name" value="Pertactin_central"/>
</dbReference>